<feature type="transmembrane region" description="Helical" evidence="1">
    <location>
        <begin position="36"/>
        <end position="53"/>
    </location>
</feature>
<accession>A0A1K0JWK1</accession>
<feature type="transmembrane region" description="Helical" evidence="1">
    <location>
        <begin position="6"/>
        <end position="24"/>
    </location>
</feature>
<dbReference type="RefSeq" id="WP_340529448.1">
    <property type="nucleotide sequence ID" value="NZ_FMSH01000475.1"/>
</dbReference>
<evidence type="ECO:0000313" key="2">
    <source>
        <dbReference type="EMBL" id="SCU94266.1"/>
    </source>
</evidence>
<evidence type="ECO:0008006" key="3">
    <source>
        <dbReference type="Google" id="ProtNLM"/>
    </source>
</evidence>
<gene>
    <name evidence="2" type="ORF">CNECB9_5260019</name>
</gene>
<dbReference type="EMBL" id="FMSH01000475">
    <property type="protein sequence ID" value="SCU94266.1"/>
    <property type="molecule type" value="Genomic_DNA"/>
</dbReference>
<dbReference type="AlphaFoldDB" id="A0A1K0JWK1"/>
<proteinExistence type="predicted"/>
<organism evidence="2">
    <name type="scientific">Cupriavidus necator</name>
    <name type="common">Alcaligenes eutrophus</name>
    <name type="synonym">Ralstonia eutropha</name>
    <dbReference type="NCBI Taxonomy" id="106590"/>
    <lineage>
        <taxon>Bacteria</taxon>
        <taxon>Pseudomonadati</taxon>
        <taxon>Pseudomonadota</taxon>
        <taxon>Betaproteobacteria</taxon>
        <taxon>Burkholderiales</taxon>
        <taxon>Burkholderiaceae</taxon>
        <taxon>Cupriavidus</taxon>
    </lineage>
</organism>
<feature type="transmembrane region" description="Helical" evidence="1">
    <location>
        <begin position="59"/>
        <end position="77"/>
    </location>
</feature>
<keyword evidence="1" id="KW-1133">Transmembrane helix</keyword>
<keyword evidence="1" id="KW-0812">Transmembrane</keyword>
<protein>
    <recommendedName>
        <fullName evidence="3">Phage holin family protein</fullName>
    </recommendedName>
</protein>
<evidence type="ECO:0000256" key="1">
    <source>
        <dbReference type="SAM" id="Phobius"/>
    </source>
</evidence>
<reference evidence="2" key="1">
    <citation type="submission" date="2016-09" db="EMBL/GenBank/DDBJ databases">
        <authorList>
            <person name="Capua I."/>
            <person name="De Benedictis P."/>
            <person name="Joannis T."/>
            <person name="Lombin L.H."/>
            <person name="Cattoli G."/>
        </authorList>
    </citation>
    <scope>NUCLEOTIDE SEQUENCE</scope>
    <source>
        <strain evidence="2">B9</strain>
    </source>
</reference>
<dbReference type="InterPro" id="IPR008473">
    <property type="entry name" value="Phage_holin_3_7"/>
</dbReference>
<name>A0A1K0JWK1_CUPNE</name>
<keyword evidence="1" id="KW-0472">Membrane</keyword>
<dbReference type="Pfam" id="PF05449">
    <property type="entry name" value="Phage_holin_3_7"/>
    <property type="match status" value="1"/>
</dbReference>
<sequence>MTLLFLIQAALCALIAARLLLFRRDGATHRPWASRLAYLLVVLAGAVTIGVLFGRYEWALLALNGITAVMCLAVYAVRGNIVELFRMTGVSDGGSSWLVRFLRSSCHDDPTTR</sequence>